<evidence type="ECO:0000313" key="2">
    <source>
        <dbReference type="EMBL" id="OLQ04709.1"/>
    </source>
</evidence>
<sequence>MPNLVEPDTQFRDHFVDFRVAKTVNTIPYDASLPQKPAKDTPLGNHSSKKVMVASGEDGVDRTTGP</sequence>
<evidence type="ECO:0000256" key="1">
    <source>
        <dbReference type="SAM" id="MobiDB-lite"/>
    </source>
</evidence>
<dbReference type="Proteomes" id="UP000186817">
    <property type="component" value="Unassembled WGS sequence"/>
</dbReference>
<name>A0A1Q9EBB5_SYMMI</name>
<organism evidence="2 3">
    <name type="scientific">Symbiodinium microadriaticum</name>
    <name type="common">Dinoflagellate</name>
    <name type="synonym">Zooxanthella microadriatica</name>
    <dbReference type="NCBI Taxonomy" id="2951"/>
    <lineage>
        <taxon>Eukaryota</taxon>
        <taxon>Sar</taxon>
        <taxon>Alveolata</taxon>
        <taxon>Dinophyceae</taxon>
        <taxon>Suessiales</taxon>
        <taxon>Symbiodiniaceae</taxon>
        <taxon>Symbiodinium</taxon>
    </lineage>
</organism>
<comment type="caution">
    <text evidence="2">The sequence shown here is derived from an EMBL/GenBank/DDBJ whole genome shotgun (WGS) entry which is preliminary data.</text>
</comment>
<protein>
    <submittedName>
        <fullName evidence="2">Uncharacterized protein</fullName>
    </submittedName>
</protein>
<gene>
    <name evidence="2" type="ORF">AK812_SmicGene12190</name>
</gene>
<reference evidence="2 3" key="1">
    <citation type="submission" date="2016-02" db="EMBL/GenBank/DDBJ databases">
        <title>Genome analysis of coral dinoflagellate symbionts highlights evolutionary adaptations to a symbiotic lifestyle.</title>
        <authorList>
            <person name="Aranda M."/>
            <person name="Li Y."/>
            <person name="Liew Y.J."/>
            <person name="Baumgarten S."/>
            <person name="Simakov O."/>
            <person name="Wilson M."/>
            <person name="Piel J."/>
            <person name="Ashoor H."/>
            <person name="Bougouffa S."/>
            <person name="Bajic V.B."/>
            <person name="Ryu T."/>
            <person name="Ravasi T."/>
            <person name="Bayer T."/>
            <person name="Micklem G."/>
            <person name="Kim H."/>
            <person name="Bhak J."/>
            <person name="Lajeunesse T.C."/>
            <person name="Voolstra C.R."/>
        </authorList>
    </citation>
    <scope>NUCLEOTIDE SEQUENCE [LARGE SCALE GENOMIC DNA]</scope>
    <source>
        <strain evidence="2 3">CCMP2467</strain>
    </source>
</reference>
<feature type="region of interest" description="Disordered" evidence="1">
    <location>
        <begin position="30"/>
        <end position="66"/>
    </location>
</feature>
<keyword evidence="3" id="KW-1185">Reference proteome</keyword>
<dbReference type="EMBL" id="LSRX01000203">
    <property type="protein sequence ID" value="OLQ04709.1"/>
    <property type="molecule type" value="Genomic_DNA"/>
</dbReference>
<evidence type="ECO:0000313" key="3">
    <source>
        <dbReference type="Proteomes" id="UP000186817"/>
    </source>
</evidence>
<dbReference type="AlphaFoldDB" id="A0A1Q9EBB5"/>
<proteinExistence type="predicted"/>
<accession>A0A1Q9EBB5</accession>